<dbReference type="WBParaSite" id="HPLM_0001734201-mRNA-1">
    <property type="protein sequence ID" value="HPLM_0001734201-mRNA-1"/>
    <property type="gene ID" value="HPLM_0001734201"/>
</dbReference>
<sequence length="87" mass="9938">MSHSANLFRPQQSLFSRRYTYMKLNEAPKKKVITSPMLDASTARVPRSSDPNETAIRSSALFRIFVSSLQFSDDAFIRSKLPDKIEI</sequence>
<dbReference type="AlphaFoldDB" id="A0A0N4WZH2"/>
<dbReference type="Proteomes" id="UP000268014">
    <property type="component" value="Unassembled WGS sequence"/>
</dbReference>
<evidence type="ECO:0000313" key="2">
    <source>
        <dbReference type="Proteomes" id="UP000268014"/>
    </source>
</evidence>
<reference evidence="1 2" key="2">
    <citation type="submission" date="2018-11" db="EMBL/GenBank/DDBJ databases">
        <authorList>
            <consortium name="Pathogen Informatics"/>
        </authorList>
    </citation>
    <scope>NUCLEOTIDE SEQUENCE [LARGE SCALE GENOMIC DNA]</scope>
    <source>
        <strain evidence="1 2">MHpl1</strain>
    </source>
</reference>
<gene>
    <name evidence="1" type="ORF">HPLM_LOCUS17334</name>
</gene>
<organism evidence="3">
    <name type="scientific">Haemonchus placei</name>
    <name type="common">Barber's pole worm</name>
    <dbReference type="NCBI Taxonomy" id="6290"/>
    <lineage>
        <taxon>Eukaryota</taxon>
        <taxon>Metazoa</taxon>
        <taxon>Ecdysozoa</taxon>
        <taxon>Nematoda</taxon>
        <taxon>Chromadorea</taxon>
        <taxon>Rhabditida</taxon>
        <taxon>Rhabditina</taxon>
        <taxon>Rhabditomorpha</taxon>
        <taxon>Strongyloidea</taxon>
        <taxon>Trichostrongylidae</taxon>
        <taxon>Haemonchus</taxon>
    </lineage>
</organism>
<protein>
    <submittedName>
        <fullName evidence="1 3">Uncharacterized protein</fullName>
    </submittedName>
</protein>
<keyword evidence="2" id="KW-1185">Reference proteome</keyword>
<accession>A0A0N4WZH2</accession>
<name>A0A0N4WZH2_HAEPC</name>
<evidence type="ECO:0000313" key="3">
    <source>
        <dbReference type="WBParaSite" id="HPLM_0001734201-mRNA-1"/>
    </source>
</evidence>
<proteinExistence type="predicted"/>
<reference evidence="3" key="1">
    <citation type="submission" date="2017-02" db="UniProtKB">
        <authorList>
            <consortium name="WormBaseParasite"/>
        </authorList>
    </citation>
    <scope>IDENTIFICATION</scope>
</reference>
<dbReference type="EMBL" id="UZAF01019907">
    <property type="protein sequence ID" value="VDO64633.1"/>
    <property type="molecule type" value="Genomic_DNA"/>
</dbReference>
<evidence type="ECO:0000313" key="1">
    <source>
        <dbReference type="EMBL" id="VDO64633.1"/>
    </source>
</evidence>